<name>A0A2W5T0J7_9CORY</name>
<evidence type="ECO:0000313" key="2">
    <source>
        <dbReference type="Proteomes" id="UP000249432"/>
    </source>
</evidence>
<dbReference type="EMBL" id="QFRA01000006">
    <property type="protein sequence ID" value="PZR05436.1"/>
    <property type="molecule type" value="Genomic_DNA"/>
</dbReference>
<proteinExistence type="predicted"/>
<dbReference type="AlphaFoldDB" id="A0A2W5T0J7"/>
<organism evidence="1 2">
    <name type="scientific">Corynebacterium kroppenstedtii</name>
    <dbReference type="NCBI Taxonomy" id="161879"/>
    <lineage>
        <taxon>Bacteria</taxon>
        <taxon>Bacillati</taxon>
        <taxon>Actinomycetota</taxon>
        <taxon>Actinomycetes</taxon>
        <taxon>Mycobacteriales</taxon>
        <taxon>Corynebacteriaceae</taxon>
        <taxon>Corynebacterium</taxon>
    </lineage>
</organism>
<evidence type="ECO:0008006" key="3">
    <source>
        <dbReference type="Google" id="ProtNLM"/>
    </source>
</evidence>
<sequence>MAAKKTTKKPVQATSDWFDYTTNGGESISLPPISSVITAGDRRRAKRDGMDDEEFSWMMLERAADKAAAGTLDIIDDMHMDEFNTFMKAWSDGGDKS</sequence>
<protein>
    <recommendedName>
        <fullName evidence="3">Tail assembly chaperone</fullName>
    </recommendedName>
</protein>
<evidence type="ECO:0000313" key="1">
    <source>
        <dbReference type="EMBL" id="PZR05436.1"/>
    </source>
</evidence>
<dbReference type="RefSeq" id="WP_303734483.1">
    <property type="nucleotide sequence ID" value="NZ_CAKZHK010000008.1"/>
</dbReference>
<gene>
    <name evidence="1" type="ORF">DI525_03905</name>
</gene>
<dbReference type="Proteomes" id="UP000249432">
    <property type="component" value="Unassembled WGS sequence"/>
</dbReference>
<comment type="caution">
    <text evidence="1">The sequence shown here is derived from an EMBL/GenBank/DDBJ whole genome shotgun (WGS) entry which is preliminary data.</text>
</comment>
<reference evidence="1 2" key="1">
    <citation type="submission" date="2017-08" db="EMBL/GenBank/DDBJ databases">
        <title>Infants hospitalized years apart are colonized by the same room-sourced microbial strains.</title>
        <authorList>
            <person name="Brooks B."/>
            <person name="Olm M.R."/>
            <person name="Firek B.A."/>
            <person name="Baker R."/>
            <person name="Thomas B.C."/>
            <person name="Morowitz M.J."/>
            <person name="Banfield J.F."/>
        </authorList>
    </citation>
    <scope>NUCLEOTIDE SEQUENCE [LARGE SCALE GENOMIC DNA]</scope>
    <source>
        <strain evidence="1">S2_003_000_R1_3</strain>
    </source>
</reference>
<accession>A0A2W5T0J7</accession>